<organism evidence="1 2">
    <name type="scientific">Bacteriovorax stolpii</name>
    <name type="common">Bdellovibrio stolpii</name>
    <dbReference type="NCBI Taxonomy" id="960"/>
    <lineage>
        <taxon>Bacteria</taxon>
        <taxon>Pseudomonadati</taxon>
        <taxon>Bdellovibrionota</taxon>
        <taxon>Bacteriovoracia</taxon>
        <taxon>Bacteriovoracales</taxon>
        <taxon>Bacteriovoracaceae</taxon>
        <taxon>Bacteriovorax</taxon>
    </lineage>
</organism>
<evidence type="ECO:0000313" key="2">
    <source>
        <dbReference type="Proteomes" id="UP000235584"/>
    </source>
</evidence>
<proteinExistence type="predicted"/>
<dbReference type="Proteomes" id="UP000235584">
    <property type="component" value="Chromosome"/>
</dbReference>
<dbReference type="KEGG" id="bsto:C0V70_03925"/>
<accession>A0A2K9NP22</accession>
<evidence type="ECO:0000313" key="1">
    <source>
        <dbReference type="EMBL" id="AUN97271.1"/>
    </source>
</evidence>
<protein>
    <submittedName>
        <fullName evidence="1">Uncharacterized protein</fullName>
    </submittedName>
</protein>
<dbReference type="AlphaFoldDB" id="A0A2K9NP22"/>
<reference evidence="1 2" key="1">
    <citation type="submission" date="2018-01" db="EMBL/GenBank/DDBJ databases">
        <title>Complete genome sequence of Bacteriovorax stolpii DSM12778.</title>
        <authorList>
            <person name="Tang B."/>
            <person name="Chang J."/>
        </authorList>
    </citation>
    <scope>NUCLEOTIDE SEQUENCE [LARGE SCALE GENOMIC DNA]</scope>
    <source>
        <strain evidence="1 2">DSM 12778</strain>
    </source>
</reference>
<name>A0A2K9NP22_BACTC</name>
<gene>
    <name evidence="1" type="ORF">C0V70_03925</name>
</gene>
<keyword evidence="2" id="KW-1185">Reference proteome</keyword>
<sequence length="470" mass="55250">MKDKILKHKNLALFILLVIALAGTYIFEERSNKIKEAAEAKKNALLNSEGLGEITSIQGIKLNFERRGGFYYDKENNMRLREERLNEFFTILGGLKVKTFLNQAEVAKVGESFYIPDPSMKMTFHFDKGQMTFILGKKLDYDQTFYMQVVRDNKSQIVIVSDESPDPGVYESDDQYRRSDVKFKRLQVVFFLTNKYFYDTRVFKDFSYPEDKINFETIRISTFRNKAYSISFKDSTTKPAPPKGIEYFDENWVSFHQFLSKLEGKSIYYPANPALLDEILSQFEVVDRENRKYTLTVYKKYGEENGYFLKTSLDNIVYQLKPEDAQYFFVNVQDFWRKVIAPKEKSYNLSVTFYDGKTETVKVEDKELFKVLPTNNKYTEASIRALEFKRLIEFFKMEGNHVNDLDISPTDLLKKNILRVQFDNRHLSVILEENEAIIVDLDNKVMVHHLVGEKLPFSIRYEDYFVGPKK</sequence>
<dbReference type="EMBL" id="CP025704">
    <property type="protein sequence ID" value="AUN97271.1"/>
    <property type="molecule type" value="Genomic_DNA"/>
</dbReference>
<dbReference type="RefSeq" id="WP_102242566.1">
    <property type="nucleotide sequence ID" value="NZ_CP030035.1"/>
</dbReference>